<dbReference type="InterPro" id="IPR051091">
    <property type="entry name" value="O-Glucosyltr/Glycosyltrsf_90"/>
</dbReference>
<dbReference type="EMBL" id="JACAZH010000001">
    <property type="protein sequence ID" value="KAF7377999.1"/>
    <property type="molecule type" value="Genomic_DNA"/>
</dbReference>
<feature type="region of interest" description="Disordered" evidence="1">
    <location>
        <begin position="14"/>
        <end position="69"/>
    </location>
</feature>
<feature type="compositionally biased region" description="Acidic residues" evidence="1">
    <location>
        <begin position="252"/>
        <end position="263"/>
    </location>
</feature>
<evidence type="ECO:0000313" key="3">
    <source>
        <dbReference type="EMBL" id="KAF7377999.1"/>
    </source>
</evidence>
<evidence type="ECO:0000259" key="2">
    <source>
        <dbReference type="SMART" id="SM00672"/>
    </source>
</evidence>
<organism evidence="3 4">
    <name type="scientific">Mycena sanguinolenta</name>
    <dbReference type="NCBI Taxonomy" id="230812"/>
    <lineage>
        <taxon>Eukaryota</taxon>
        <taxon>Fungi</taxon>
        <taxon>Dikarya</taxon>
        <taxon>Basidiomycota</taxon>
        <taxon>Agaricomycotina</taxon>
        <taxon>Agaricomycetes</taxon>
        <taxon>Agaricomycetidae</taxon>
        <taxon>Agaricales</taxon>
        <taxon>Marasmiineae</taxon>
        <taxon>Mycenaceae</taxon>
        <taxon>Mycena</taxon>
    </lineage>
</organism>
<evidence type="ECO:0000256" key="1">
    <source>
        <dbReference type="SAM" id="MobiDB-lite"/>
    </source>
</evidence>
<keyword evidence="4" id="KW-1185">Reference proteome</keyword>
<dbReference type="PANTHER" id="PTHR12203">
    <property type="entry name" value="KDEL LYS-ASP-GLU-LEU CONTAINING - RELATED"/>
    <property type="match status" value="1"/>
</dbReference>
<feature type="compositionally biased region" description="Gly residues" evidence="1">
    <location>
        <begin position="210"/>
        <end position="228"/>
    </location>
</feature>
<dbReference type="SMART" id="SM00672">
    <property type="entry name" value="CAP10"/>
    <property type="match status" value="1"/>
</dbReference>
<dbReference type="Pfam" id="PF05686">
    <property type="entry name" value="Glyco_transf_90"/>
    <property type="match status" value="1"/>
</dbReference>
<reference evidence="3" key="1">
    <citation type="submission" date="2020-05" db="EMBL/GenBank/DDBJ databases">
        <title>Mycena genomes resolve the evolution of fungal bioluminescence.</title>
        <authorList>
            <person name="Tsai I.J."/>
        </authorList>
    </citation>
    <scope>NUCLEOTIDE SEQUENCE</scope>
    <source>
        <strain evidence="3">160909Yilan</strain>
    </source>
</reference>
<feature type="domain" description="Glycosyl transferase CAP10" evidence="2">
    <location>
        <begin position="229"/>
        <end position="419"/>
    </location>
</feature>
<dbReference type="Proteomes" id="UP000623467">
    <property type="component" value="Unassembled WGS sequence"/>
</dbReference>
<name>A0A8H6ZI75_9AGAR</name>
<dbReference type="PANTHER" id="PTHR12203:SF118">
    <property type="entry name" value="BETA-1,2-XYLOSYLTRANSFERASE 1"/>
    <property type="match status" value="1"/>
</dbReference>
<dbReference type="AlphaFoldDB" id="A0A8H6ZI75"/>
<proteinExistence type="predicted"/>
<sequence length="459" mass="50684">MPIFDFARALGGIGEDIDPLHPPPEKHGRRAACPPLSPAWLDDTPFPDYERESREGWPSVPGEEQEGPKTFIHDPLAAMDPCLHPADLRTHGAYLAHGAGPGPQRALVPQFSYSVTPLHADIRVALLINWVPEDLPHEGRPPPLGLSWAERVGARLQWRGSNTGIWHATDGRWRDAHRIRLAALAAGVGSANVSVLDPGAPFDEAFEAFGKGGGGSGRGSRAQGGEGGPVRRAGRGSRAQGGEGSDTLGFGFDDDEDWDDEEGDRGRRAPAGAPISVRRARLVPALFDVAARCSRGCLSGGKGHDLKMAARYKDVLDVDGNGWSSRFKRLMNSGLLIFKATTYPEWFTERLAPWVHYVPIQNSYSDLLDALVFFRAHDKAAERIAAAGREWSRRFWRKEDMVAYMYRLFLEYARVMSLDRDAMSFEMWPDEREDAARGAGAKALMARRERKVEAKEEEE</sequence>
<dbReference type="OrthoDB" id="541052at2759"/>
<feature type="region of interest" description="Disordered" evidence="1">
    <location>
        <begin position="208"/>
        <end position="271"/>
    </location>
</feature>
<accession>A0A8H6ZI75</accession>
<protein>
    <submittedName>
        <fullName evidence="3">SPX domain-containing protein</fullName>
    </submittedName>
</protein>
<comment type="caution">
    <text evidence="3">The sequence shown here is derived from an EMBL/GenBank/DDBJ whole genome shotgun (WGS) entry which is preliminary data.</text>
</comment>
<evidence type="ECO:0000313" key="4">
    <source>
        <dbReference type="Proteomes" id="UP000623467"/>
    </source>
</evidence>
<dbReference type="InterPro" id="IPR006598">
    <property type="entry name" value="CAP10"/>
</dbReference>
<gene>
    <name evidence="3" type="ORF">MSAN_00223800</name>
</gene>